<dbReference type="SUPFAM" id="SSF49785">
    <property type="entry name" value="Galactose-binding domain-like"/>
    <property type="match status" value="1"/>
</dbReference>
<reference evidence="2 3" key="1">
    <citation type="submission" date="2020-05" db="EMBL/GenBank/DDBJ databases">
        <title>MicrobeNet Type strains.</title>
        <authorList>
            <person name="Nicholson A.C."/>
        </authorList>
    </citation>
    <scope>NUCLEOTIDE SEQUENCE [LARGE SCALE GENOMIC DNA]</scope>
    <source>
        <strain evidence="2 3">JCM 3224</strain>
    </source>
</reference>
<accession>A0A849C3F6</accession>
<evidence type="ECO:0000313" key="3">
    <source>
        <dbReference type="Proteomes" id="UP000586827"/>
    </source>
</evidence>
<name>A0A849C3F6_9NOCA</name>
<dbReference type="Gene3D" id="2.60.120.260">
    <property type="entry name" value="Galactose-binding domain-like"/>
    <property type="match status" value="1"/>
</dbReference>
<dbReference type="EMBL" id="JABELX010000009">
    <property type="protein sequence ID" value="NNH73224.1"/>
    <property type="molecule type" value="Genomic_DNA"/>
</dbReference>
<feature type="compositionally biased region" description="Low complexity" evidence="1">
    <location>
        <begin position="23"/>
        <end position="44"/>
    </location>
</feature>
<dbReference type="RefSeq" id="WP_067527763.1">
    <property type="nucleotide sequence ID" value="NZ_JABELX010000009.1"/>
</dbReference>
<evidence type="ECO:0000256" key="1">
    <source>
        <dbReference type="SAM" id="MobiDB-lite"/>
    </source>
</evidence>
<proteinExistence type="predicted"/>
<feature type="region of interest" description="Disordered" evidence="1">
    <location>
        <begin position="22"/>
        <end position="138"/>
    </location>
</feature>
<evidence type="ECO:0000313" key="2">
    <source>
        <dbReference type="EMBL" id="NNH73224.1"/>
    </source>
</evidence>
<gene>
    <name evidence="2" type="ORF">HLB23_25770</name>
</gene>
<feature type="compositionally biased region" description="Polar residues" evidence="1">
    <location>
        <begin position="88"/>
        <end position="112"/>
    </location>
</feature>
<dbReference type="Proteomes" id="UP000586827">
    <property type="component" value="Unassembled WGS sequence"/>
</dbReference>
<dbReference type="InterPro" id="IPR008979">
    <property type="entry name" value="Galactose-bd-like_sf"/>
</dbReference>
<keyword evidence="3" id="KW-1185">Reference proteome</keyword>
<protein>
    <submittedName>
        <fullName evidence="2">Discoidin domain-containing protein</fullName>
    </submittedName>
</protein>
<comment type="caution">
    <text evidence="2">The sequence shown here is derived from an EMBL/GenBank/DDBJ whole genome shotgun (WGS) entry which is preliminary data.</text>
</comment>
<dbReference type="AlphaFoldDB" id="A0A849C3F6"/>
<organism evidence="2 3">
    <name type="scientific">Nocardia uniformis</name>
    <dbReference type="NCBI Taxonomy" id="53432"/>
    <lineage>
        <taxon>Bacteria</taxon>
        <taxon>Bacillati</taxon>
        <taxon>Actinomycetota</taxon>
        <taxon>Actinomycetes</taxon>
        <taxon>Mycobacteriales</taxon>
        <taxon>Nocardiaceae</taxon>
        <taxon>Nocardia</taxon>
    </lineage>
</organism>
<sequence>MPDQEPGDVFLRHRSLVLAALMPDSPGAEADAPGAEADAQPADAEPAKPDPETTTQATQRLMESDTVPESRPLSGVVDVGTATRPRRSGNSSASDRINALLNGSTATASSPPTFVEPPRSAYNGGATAPADPAPEHRDEFDDLLRRPRQEGLRGKAAEWGQRLVPALRKPKVQLAVGAALVVLLLIVLIRPGGGEPPEQPLVMTVPQTPAPTSAANTAAADSAKRIQVLSAKSHCPAGSTDPMDAFSSEADKAWACVRAYKVDGQVLTIDLGASHKIESISLVPGWDYVSDSGVDEWDKHRTASKVSYQFDDANFTTYTQETLDQRGVVTTEINPPVTATKITLTILKSGGDRALTDTAISSIVITGQ</sequence>